<dbReference type="EMBL" id="JAPEUR010000063">
    <property type="protein sequence ID" value="KAJ4324089.1"/>
    <property type="molecule type" value="Genomic_DNA"/>
</dbReference>
<dbReference type="PANTHER" id="PTHR10039">
    <property type="entry name" value="AMELOGENIN"/>
    <property type="match status" value="1"/>
</dbReference>
<reference evidence="3" key="1">
    <citation type="submission" date="2022-10" db="EMBL/GenBank/DDBJ databases">
        <title>Tapping the CABI collections for fungal endophytes: first genome assemblies for Collariella, Neodidymelliopsis, Ascochyta clinopodiicola, Didymella pomorum, Didymosphaeria variabile, Neocosmospora piperis and Neocucurbitaria cava.</title>
        <authorList>
            <person name="Hill R."/>
        </authorList>
    </citation>
    <scope>NUCLEOTIDE SEQUENCE</scope>
    <source>
        <strain evidence="3">IMI 366586</strain>
    </source>
</reference>
<keyword evidence="1" id="KW-0677">Repeat</keyword>
<dbReference type="PANTHER" id="PTHR10039:SF16">
    <property type="entry name" value="GPI INOSITOL-DEACYLASE"/>
    <property type="match status" value="1"/>
</dbReference>
<evidence type="ECO:0000256" key="1">
    <source>
        <dbReference type="ARBA" id="ARBA00022737"/>
    </source>
</evidence>
<comment type="caution">
    <text evidence="3">The sequence shown here is derived from an EMBL/GenBank/DDBJ whole genome shotgun (WGS) entry which is preliminary data.</text>
</comment>
<dbReference type="OrthoDB" id="366390at2759"/>
<dbReference type="InterPro" id="IPR056884">
    <property type="entry name" value="NPHP3-like_N"/>
</dbReference>
<feature type="domain" description="Nephrocystin 3-like N-terminal" evidence="2">
    <location>
        <begin position="188"/>
        <end position="297"/>
    </location>
</feature>
<evidence type="ECO:0000313" key="3">
    <source>
        <dbReference type="EMBL" id="KAJ4324089.1"/>
    </source>
</evidence>
<proteinExistence type="predicted"/>
<evidence type="ECO:0000313" key="4">
    <source>
        <dbReference type="Proteomes" id="UP001140502"/>
    </source>
</evidence>
<dbReference type="Proteomes" id="UP001140502">
    <property type="component" value="Unassembled WGS sequence"/>
</dbReference>
<organism evidence="3 4">
    <name type="scientific">Fusarium piperis</name>
    <dbReference type="NCBI Taxonomy" id="1435070"/>
    <lineage>
        <taxon>Eukaryota</taxon>
        <taxon>Fungi</taxon>
        <taxon>Dikarya</taxon>
        <taxon>Ascomycota</taxon>
        <taxon>Pezizomycotina</taxon>
        <taxon>Sordariomycetes</taxon>
        <taxon>Hypocreomycetidae</taxon>
        <taxon>Hypocreales</taxon>
        <taxon>Nectriaceae</taxon>
        <taxon>Fusarium</taxon>
        <taxon>Fusarium solani species complex</taxon>
    </lineage>
</organism>
<protein>
    <recommendedName>
        <fullName evidence="2">Nephrocystin 3-like N-terminal domain-containing protein</fullName>
    </recommendedName>
</protein>
<dbReference type="Pfam" id="PF24883">
    <property type="entry name" value="NPHP3_N"/>
    <property type="match status" value="1"/>
</dbReference>
<evidence type="ECO:0000259" key="2">
    <source>
        <dbReference type="Pfam" id="PF24883"/>
    </source>
</evidence>
<name>A0A9W9BRX0_9HYPO</name>
<gene>
    <name evidence="3" type="ORF">N0V84_004055</name>
</gene>
<keyword evidence="4" id="KW-1185">Reference proteome</keyword>
<accession>A0A9W9BRX0</accession>
<dbReference type="AlphaFoldDB" id="A0A9W9BRX0"/>
<sequence>MDPLSITTALVASLQVASSILSHCYSVRTEMRKMPGTLIQIIDEVRALRNLMETVESILDKNETSDQKGTSETPTDNIKRVIATCLTELQTVERRIRPVDVEAILGSTRKTLLQTLTWRLKGDEAKESILGLQRCKASLNLAITCHNSVKVENIERLSISLSAKMDESYGRLNELSTDVGTAQLNIPVCAFMYCNFRNPDSQDLVKVMGAILGQMCTQMKTFPQELQNSYRISTEQGWGQPPTLDMISNMIRVLSTKQRAFLFVDGMDEVGDPKALVEILVSLPDSSSWLNILLSSRNDVDIQRALSNVRRLSLEHHVLEIDRDIGRFQWAACQLDSLSHCRTIKDIKESLKRLPQGLGETYAKLLVPSSPMDVALHSLDP</sequence>